<dbReference type="EMBL" id="CACVKT020000503">
    <property type="protein sequence ID" value="CAC5359534.1"/>
    <property type="molecule type" value="Genomic_DNA"/>
</dbReference>
<gene>
    <name evidence="1" type="ORF">MCOR_2346</name>
</gene>
<sequence length="272" mass="31298">MEYSEDVVGIDLTETVDHSRAKRKQDDAYSHQEISEDEFYFSAFSQETQMSSQNNSQSSQRTIHQIESLEKLNSFLLCEGLDTISMPTSLWASYSRKTQLSYMKKISACIRAIVMTIFEEDVDIILQQLASYDSGNYESSSTNTNETDTELLKSLADSYSKAESWQIRRQILSVISKQLNYNETEQLIPGLSEYRYYAAKKHSNKEGCGMPPKNREDTRNRMDHAKLDSFLDFITSSHVIKDLPFGERKLKLQDDKKIDSQYNQMYGASSHS</sequence>
<dbReference type="OrthoDB" id="6146547at2759"/>
<name>A0A6J8A0W0_MYTCO</name>
<protein>
    <submittedName>
        <fullName evidence="1">Uncharacterized protein</fullName>
    </submittedName>
</protein>
<evidence type="ECO:0000313" key="1">
    <source>
        <dbReference type="EMBL" id="CAC5359534.1"/>
    </source>
</evidence>
<proteinExistence type="predicted"/>
<organism evidence="1 2">
    <name type="scientific">Mytilus coruscus</name>
    <name type="common">Sea mussel</name>
    <dbReference type="NCBI Taxonomy" id="42192"/>
    <lineage>
        <taxon>Eukaryota</taxon>
        <taxon>Metazoa</taxon>
        <taxon>Spiralia</taxon>
        <taxon>Lophotrochozoa</taxon>
        <taxon>Mollusca</taxon>
        <taxon>Bivalvia</taxon>
        <taxon>Autobranchia</taxon>
        <taxon>Pteriomorphia</taxon>
        <taxon>Mytilida</taxon>
        <taxon>Mytiloidea</taxon>
        <taxon>Mytilidae</taxon>
        <taxon>Mytilinae</taxon>
        <taxon>Mytilus</taxon>
    </lineage>
</organism>
<dbReference type="Proteomes" id="UP000507470">
    <property type="component" value="Unassembled WGS sequence"/>
</dbReference>
<reference evidence="1 2" key="1">
    <citation type="submission" date="2020-06" db="EMBL/GenBank/DDBJ databases">
        <authorList>
            <person name="Li R."/>
            <person name="Bekaert M."/>
        </authorList>
    </citation>
    <scope>NUCLEOTIDE SEQUENCE [LARGE SCALE GENOMIC DNA]</scope>
    <source>
        <strain evidence="2">wild</strain>
    </source>
</reference>
<dbReference type="AlphaFoldDB" id="A0A6J8A0W0"/>
<keyword evidence="2" id="KW-1185">Reference proteome</keyword>
<evidence type="ECO:0000313" key="2">
    <source>
        <dbReference type="Proteomes" id="UP000507470"/>
    </source>
</evidence>
<accession>A0A6J8A0W0</accession>